<evidence type="ECO:0000259" key="2">
    <source>
        <dbReference type="Pfam" id="PF06863"/>
    </source>
</evidence>
<dbReference type="Proteomes" id="UP000005801">
    <property type="component" value="Unassembled WGS sequence"/>
</dbReference>
<dbReference type="PANTHER" id="PTHR36509">
    <property type="entry name" value="BLL3101 PROTEIN"/>
    <property type="match status" value="1"/>
</dbReference>
<dbReference type="eggNOG" id="COG5361">
    <property type="taxonomic scope" value="Bacteria"/>
</dbReference>
<dbReference type="EMBL" id="ABCS01000011">
    <property type="protein sequence ID" value="EDM80380.1"/>
    <property type="molecule type" value="Genomic_DNA"/>
</dbReference>
<dbReference type="InterPro" id="IPR037049">
    <property type="entry name" value="DUF1214_C_sf"/>
</dbReference>
<comment type="caution">
    <text evidence="3">The sequence shown here is derived from an EMBL/GenBank/DDBJ whole genome shotgun (WGS) entry which is preliminary data.</text>
</comment>
<evidence type="ECO:0000259" key="1">
    <source>
        <dbReference type="Pfam" id="PF06742"/>
    </source>
</evidence>
<sequence length="488" mass="52400">MPINIRIPLSAAAYLVAGLGLSACDPCLPGDEEPSSSCEEDEREVLVGTRAQARIIAAKAYVYGFPLVLNERTRQVFTAVPEPSPDGAPMNQLSHAVGLPDASFRTVVRPNRDTVYSSAYLDLSAEPLVLSVPDVEGDRFTLFAMLDAWTNAFAAPGTRTNDNQATTYAIVGPDYDGPIPDELTPIRAPTDLVWMIGRIEVFSELDMANVADIQAEIDLRPLSAYGGGYTPAPGVPDDAIDRETPPLEQVLSMSAREFFGELAELLAAQRPSVDDAPLLEELRAIGIEPGGFDYDALPPHIREGLAEGLPTGQNIIDLAKADVGLPGSPWSPSADVPLGDYGTEYLTRAVVAQIGLGANRREDAVYFNASRGPLGGQLDASKREYSIHFEPGELPPVGAFWSISMYDSEGYFVDNPIDRYVVGSHEALELGPDGSLDIRIQATAPLDAAASNWLPAPEGPFELTLRAYWPSEAIIDGSWTPPTVLPLP</sequence>
<feature type="domain" description="DUF1214" evidence="1">
    <location>
        <begin position="364"/>
        <end position="471"/>
    </location>
</feature>
<evidence type="ECO:0000313" key="4">
    <source>
        <dbReference type="Proteomes" id="UP000005801"/>
    </source>
</evidence>
<feature type="domain" description="DUF1254" evidence="2">
    <location>
        <begin position="90"/>
        <end position="221"/>
    </location>
</feature>
<dbReference type="SUPFAM" id="SSF160935">
    <property type="entry name" value="VPA0735-like"/>
    <property type="match status" value="1"/>
</dbReference>
<dbReference type="Pfam" id="PF06863">
    <property type="entry name" value="DUF1254"/>
    <property type="match status" value="1"/>
</dbReference>
<name>A6G185_9BACT</name>
<evidence type="ECO:0000313" key="3">
    <source>
        <dbReference type="EMBL" id="EDM80380.1"/>
    </source>
</evidence>
<dbReference type="STRING" id="391625.PPSIR1_11410"/>
<dbReference type="Gene3D" id="2.60.40.1610">
    <property type="entry name" value="Domain of unknown function DUF1254"/>
    <property type="match status" value="1"/>
</dbReference>
<keyword evidence="4" id="KW-1185">Reference proteome</keyword>
<dbReference type="InterPro" id="IPR037050">
    <property type="entry name" value="DUF1254_sf"/>
</dbReference>
<dbReference type="InterPro" id="IPR010621">
    <property type="entry name" value="DUF1214"/>
</dbReference>
<dbReference type="PROSITE" id="PS51257">
    <property type="entry name" value="PROKAR_LIPOPROTEIN"/>
    <property type="match status" value="1"/>
</dbReference>
<protein>
    <recommendedName>
        <fullName evidence="5">DUF1254 domain-containing protein</fullName>
    </recommendedName>
</protein>
<accession>A6G185</accession>
<organism evidence="3 4">
    <name type="scientific">Plesiocystis pacifica SIR-1</name>
    <dbReference type="NCBI Taxonomy" id="391625"/>
    <lineage>
        <taxon>Bacteria</taxon>
        <taxon>Pseudomonadati</taxon>
        <taxon>Myxococcota</taxon>
        <taxon>Polyangia</taxon>
        <taxon>Nannocystales</taxon>
        <taxon>Nannocystaceae</taxon>
        <taxon>Plesiocystis</taxon>
    </lineage>
</organism>
<dbReference type="InterPro" id="IPR010679">
    <property type="entry name" value="DUF1254"/>
</dbReference>
<evidence type="ECO:0008006" key="5">
    <source>
        <dbReference type="Google" id="ProtNLM"/>
    </source>
</evidence>
<dbReference type="OrthoDB" id="547269at2"/>
<dbReference type="RefSeq" id="WP_006970484.1">
    <property type="nucleotide sequence ID" value="NZ_ABCS01000011.1"/>
</dbReference>
<dbReference type="PANTHER" id="PTHR36509:SF2">
    <property type="entry name" value="BLL3101 PROTEIN"/>
    <property type="match status" value="1"/>
</dbReference>
<dbReference type="Gene3D" id="2.60.120.600">
    <property type="entry name" value="Domain of unknown function DUF1214, C-terminal domain"/>
    <property type="match status" value="1"/>
</dbReference>
<dbReference type="AlphaFoldDB" id="A6G185"/>
<gene>
    <name evidence="3" type="ORF">PPSIR1_11410</name>
</gene>
<reference evidence="3 4" key="1">
    <citation type="submission" date="2007-06" db="EMBL/GenBank/DDBJ databases">
        <authorList>
            <person name="Shimkets L."/>
            <person name="Ferriera S."/>
            <person name="Johnson J."/>
            <person name="Kravitz S."/>
            <person name="Beeson K."/>
            <person name="Sutton G."/>
            <person name="Rogers Y.-H."/>
            <person name="Friedman R."/>
            <person name="Frazier M."/>
            <person name="Venter J.C."/>
        </authorList>
    </citation>
    <scope>NUCLEOTIDE SEQUENCE [LARGE SCALE GENOMIC DNA]</scope>
    <source>
        <strain evidence="3 4">SIR-1</strain>
    </source>
</reference>
<dbReference type="Pfam" id="PF06742">
    <property type="entry name" value="DUF1214"/>
    <property type="match status" value="1"/>
</dbReference>
<proteinExistence type="predicted"/>